<proteinExistence type="predicted"/>
<feature type="compositionally biased region" description="Polar residues" evidence="1">
    <location>
        <begin position="110"/>
        <end position="124"/>
    </location>
</feature>
<evidence type="ECO:0000256" key="1">
    <source>
        <dbReference type="SAM" id="MobiDB-lite"/>
    </source>
</evidence>
<dbReference type="SUPFAM" id="SSF49265">
    <property type="entry name" value="Fibronectin type III"/>
    <property type="match status" value="1"/>
</dbReference>
<feature type="non-terminal residue" evidence="2">
    <location>
        <position position="1"/>
    </location>
</feature>
<accession>X1RLP5</accession>
<dbReference type="Gene3D" id="2.60.40.10">
    <property type="entry name" value="Immunoglobulins"/>
    <property type="match status" value="1"/>
</dbReference>
<dbReference type="InterPro" id="IPR036116">
    <property type="entry name" value="FN3_sf"/>
</dbReference>
<protein>
    <recommendedName>
        <fullName evidence="3">Fibronectin type-III domain-containing protein</fullName>
    </recommendedName>
</protein>
<name>X1RLP5_9ZZZZ</name>
<feature type="region of interest" description="Disordered" evidence="1">
    <location>
        <begin position="108"/>
        <end position="129"/>
    </location>
</feature>
<evidence type="ECO:0008006" key="3">
    <source>
        <dbReference type="Google" id="ProtNLM"/>
    </source>
</evidence>
<sequence length="262" mass="28051">AAAFSARWDNRTAARVDWDDIPGWTQNVDYNSPEIKPVIQEIVNRPGWAEGAIVIFWEDFDSRSTKADHCCRLARSYEGSTTYAPKLVATYSPPPVVAPTVTAQAASSVEDTTATTNGNITDNGGENCDKRGVVYDTSSHADPGDVAPGASGYANYAEDTNGFGTGPFTKAISGLPPGTTIYYRMYARNSAGYDYSNTEITFLTKPAAPVIIGATENQPDKVVVTWNKSTGATGYQVYRDGDPLGWLGDMATFDDNGADAPT</sequence>
<reference evidence="2" key="1">
    <citation type="journal article" date="2014" name="Front. Microbiol.">
        <title>High frequency of phylogenetically diverse reductive dehalogenase-homologous genes in deep subseafloor sedimentary metagenomes.</title>
        <authorList>
            <person name="Kawai M."/>
            <person name="Futagami T."/>
            <person name="Toyoda A."/>
            <person name="Takaki Y."/>
            <person name="Nishi S."/>
            <person name="Hori S."/>
            <person name="Arai W."/>
            <person name="Tsubouchi T."/>
            <person name="Morono Y."/>
            <person name="Uchiyama I."/>
            <person name="Ito T."/>
            <person name="Fujiyama A."/>
            <person name="Inagaki F."/>
            <person name="Takami H."/>
        </authorList>
    </citation>
    <scope>NUCLEOTIDE SEQUENCE</scope>
    <source>
        <strain evidence="2">Expedition CK06-06</strain>
    </source>
</reference>
<gene>
    <name evidence="2" type="ORF">S12H4_21210</name>
</gene>
<comment type="caution">
    <text evidence="2">The sequence shown here is derived from an EMBL/GenBank/DDBJ whole genome shotgun (WGS) entry which is preliminary data.</text>
</comment>
<feature type="non-terminal residue" evidence="2">
    <location>
        <position position="262"/>
    </location>
</feature>
<evidence type="ECO:0000313" key="2">
    <source>
        <dbReference type="EMBL" id="GAI81538.1"/>
    </source>
</evidence>
<dbReference type="AlphaFoldDB" id="X1RLP5"/>
<dbReference type="InterPro" id="IPR013783">
    <property type="entry name" value="Ig-like_fold"/>
</dbReference>
<dbReference type="EMBL" id="BARW01010874">
    <property type="protein sequence ID" value="GAI81538.1"/>
    <property type="molecule type" value="Genomic_DNA"/>
</dbReference>
<organism evidence="2">
    <name type="scientific">marine sediment metagenome</name>
    <dbReference type="NCBI Taxonomy" id="412755"/>
    <lineage>
        <taxon>unclassified sequences</taxon>
        <taxon>metagenomes</taxon>
        <taxon>ecological metagenomes</taxon>
    </lineage>
</organism>